<evidence type="ECO:0000259" key="1">
    <source>
        <dbReference type="PROSITE" id="PS50011"/>
    </source>
</evidence>
<dbReference type="InterPro" id="IPR051681">
    <property type="entry name" value="Ser/Thr_Kinases-Pseudokinases"/>
</dbReference>
<dbReference type="GO" id="GO:0004674">
    <property type="term" value="F:protein serine/threonine kinase activity"/>
    <property type="evidence" value="ECO:0007669"/>
    <property type="project" value="TreeGrafter"/>
</dbReference>
<dbReference type="Pfam" id="PF07714">
    <property type="entry name" value="PK_Tyr_Ser-Thr"/>
    <property type="match status" value="1"/>
</dbReference>
<feature type="domain" description="Protein kinase" evidence="1">
    <location>
        <begin position="1"/>
        <end position="160"/>
    </location>
</feature>
<dbReference type="STRING" id="44941.A0A397W8R3"/>
<dbReference type="InterPro" id="IPR011009">
    <property type="entry name" value="Kinase-like_dom_sf"/>
</dbReference>
<protein>
    <submittedName>
        <fullName evidence="2">Kinase-like domain-containing protein</fullName>
    </submittedName>
</protein>
<dbReference type="SUPFAM" id="SSF56112">
    <property type="entry name" value="Protein kinase-like (PK-like)"/>
    <property type="match status" value="1"/>
</dbReference>
<keyword evidence="3" id="KW-1185">Reference proteome</keyword>
<dbReference type="EMBL" id="QKWP01000013">
    <property type="protein sequence ID" value="RIB30422.1"/>
    <property type="molecule type" value="Genomic_DNA"/>
</dbReference>
<keyword evidence="2" id="KW-0808">Transferase</keyword>
<evidence type="ECO:0000313" key="2">
    <source>
        <dbReference type="EMBL" id="RIB30422.1"/>
    </source>
</evidence>
<comment type="caution">
    <text evidence="2">The sequence shown here is derived from an EMBL/GenBank/DDBJ whole genome shotgun (WGS) entry which is preliminary data.</text>
</comment>
<dbReference type="Proteomes" id="UP000266673">
    <property type="component" value="Unassembled WGS sequence"/>
</dbReference>
<dbReference type="InterPro" id="IPR000719">
    <property type="entry name" value="Prot_kinase_dom"/>
</dbReference>
<reference evidence="2 3" key="1">
    <citation type="submission" date="2018-06" db="EMBL/GenBank/DDBJ databases">
        <title>Comparative genomics reveals the genomic features of Rhizophagus irregularis, R. cerebriforme, R. diaphanum and Gigaspora rosea, and their symbiotic lifestyle signature.</title>
        <authorList>
            <person name="Morin E."/>
            <person name="San Clemente H."/>
            <person name="Chen E.C.H."/>
            <person name="De La Providencia I."/>
            <person name="Hainaut M."/>
            <person name="Kuo A."/>
            <person name="Kohler A."/>
            <person name="Murat C."/>
            <person name="Tang N."/>
            <person name="Roy S."/>
            <person name="Loubradou J."/>
            <person name="Henrissat B."/>
            <person name="Grigoriev I.V."/>
            <person name="Corradi N."/>
            <person name="Roux C."/>
            <person name="Martin F.M."/>
        </authorList>
    </citation>
    <scope>NUCLEOTIDE SEQUENCE [LARGE SCALE GENOMIC DNA]</scope>
    <source>
        <strain evidence="2 3">DAOM 194757</strain>
    </source>
</reference>
<dbReference type="InterPro" id="IPR001245">
    <property type="entry name" value="Ser-Thr/Tyr_kinase_cat_dom"/>
</dbReference>
<dbReference type="GO" id="GO:0005524">
    <property type="term" value="F:ATP binding"/>
    <property type="evidence" value="ECO:0007669"/>
    <property type="project" value="InterPro"/>
</dbReference>
<evidence type="ECO:0000313" key="3">
    <source>
        <dbReference type="Proteomes" id="UP000266673"/>
    </source>
</evidence>
<name>A0A397W8R3_9GLOM</name>
<dbReference type="AlphaFoldDB" id="A0A397W8R3"/>
<dbReference type="Gene3D" id="1.10.510.10">
    <property type="entry name" value="Transferase(Phosphotransferase) domain 1"/>
    <property type="match status" value="1"/>
</dbReference>
<sequence length="219" mass="25440">MKWEDKLTLLLCIISDLKEIHSKNIIHRDLHSGNILQDVLHCAYISDLGLSISVDIELKMESGRVYGILPYIDPEVLNGKAYTTASDIYSFGIIMWEILHGEPVFCDKKLDQQLQIQICFSDLRPKIEENMSGRYLSLMKECWGKKQEKRPTAVEIEEILTKWQNDEKVLLELSELENKLKNTSRQKYSEVLYESKFHLCTHLCTSNLMFNIIDGDEIL</sequence>
<accession>A0A397W8R3</accession>
<dbReference type="OrthoDB" id="413582at2759"/>
<gene>
    <name evidence="2" type="ORF">C2G38_1948758</name>
</gene>
<dbReference type="PROSITE" id="PS50011">
    <property type="entry name" value="PROTEIN_KINASE_DOM"/>
    <property type="match status" value="1"/>
</dbReference>
<organism evidence="2 3">
    <name type="scientific">Gigaspora rosea</name>
    <dbReference type="NCBI Taxonomy" id="44941"/>
    <lineage>
        <taxon>Eukaryota</taxon>
        <taxon>Fungi</taxon>
        <taxon>Fungi incertae sedis</taxon>
        <taxon>Mucoromycota</taxon>
        <taxon>Glomeromycotina</taxon>
        <taxon>Glomeromycetes</taxon>
        <taxon>Diversisporales</taxon>
        <taxon>Gigasporaceae</taxon>
        <taxon>Gigaspora</taxon>
    </lineage>
</organism>
<dbReference type="PANTHER" id="PTHR44329">
    <property type="entry name" value="SERINE/THREONINE-PROTEIN KINASE TNNI3K-RELATED"/>
    <property type="match status" value="1"/>
</dbReference>
<keyword evidence="2" id="KW-0418">Kinase</keyword>
<proteinExistence type="predicted"/>